<organism evidence="5 6">
    <name type="scientific">Vibrio paucivorans</name>
    <dbReference type="NCBI Taxonomy" id="2829489"/>
    <lineage>
        <taxon>Bacteria</taxon>
        <taxon>Pseudomonadati</taxon>
        <taxon>Pseudomonadota</taxon>
        <taxon>Gammaproteobacteria</taxon>
        <taxon>Vibrionales</taxon>
        <taxon>Vibrionaceae</taxon>
        <taxon>Vibrio</taxon>
    </lineage>
</organism>
<keyword evidence="1" id="KW-0812">Transmembrane</keyword>
<evidence type="ECO:0000259" key="4">
    <source>
        <dbReference type="PROSITE" id="PS50887"/>
    </source>
</evidence>
<feature type="chain" id="PRO_5040842488" evidence="2">
    <location>
        <begin position="31"/>
        <end position="936"/>
    </location>
</feature>
<dbReference type="InterPro" id="IPR050706">
    <property type="entry name" value="Cyclic-di-GMP_PDE-like"/>
</dbReference>
<keyword evidence="1" id="KW-0472">Membrane</keyword>
<evidence type="ECO:0000313" key="6">
    <source>
        <dbReference type="Proteomes" id="UP001155586"/>
    </source>
</evidence>
<feature type="signal peptide" evidence="2">
    <location>
        <begin position="1"/>
        <end position="30"/>
    </location>
</feature>
<evidence type="ECO:0000256" key="2">
    <source>
        <dbReference type="SAM" id="SignalP"/>
    </source>
</evidence>
<dbReference type="RefSeq" id="WP_265689203.1">
    <property type="nucleotide sequence ID" value="NZ_JAKRRX010000184.1"/>
</dbReference>
<dbReference type="SUPFAM" id="SSF141868">
    <property type="entry name" value="EAL domain-like"/>
    <property type="match status" value="1"/>
</dbReference>
<feature type="domain" description="GGDEF" evidence="4">
    <location>
        <begin position="552"/>
        <end position="682"/>
    </location>
</feature>
<keyword evidence="6" id="KW-1185">Reference proteome</keyword>
<dbReference type="Pfam" id="PF00990">
    <property type="entry name" value="GGDEF"/>
    <property type="match status" value="1"/>
</dbReference>
<dbReference type="PANTHER" id="PTHR33121:SF79">
    <property type="entry name" value="CYCLIC DI-GMP PHOSPHODIESTERASE PDED-RELATED"/>
    <property type="match status" value="1"/>
</dbReference>
<dbReference type="CDD" id="cd01948">
    <property type="entry name" value="EAL"/>
    <property type="match status" value="1"/>
</dbReference>
<dbReference type="SUPFAM" id="SSF55073">
    <property type="entry name" value="Nucleotide cyclase"/>
    <property type="match status" value="1"/>
</dbReference>
<feature type="transmembrane region" description="Helical" evidence="1">
    <location>
        <begin position="505"/>
        <end position="525"/>
    </location>
</feature>
<dbReference type="AlphaFoldDB" id="A0A9X3CHX3"/>
<protein>
    <submittedName>
        <fullName evidence="5">EAL domain-containing protein</fullName>
    </submittedName>
</protein>
<dbReference type="InterPro" id="IPR035919">
    <property type="entry name" value="EAL_sf"/>
</dbReference>
<dbReference type="Gene3D" id="3.20.20.450">
    <property type="entry name" value="EAL domain"/>
    <property type="match status" value="1"/>
</dbReference>
<dbReference type="EMBL" id="JAKRRX010000184">
    <property type="protein sequence ID" value="MCW8336142.1"/>
    <property type="molecule type" value="Genomic_DNA"/>
</dbReference>
<reference evidence="5" key="1">
    <citation type="submission" date="2022-02" db="EMBL/GenBank/DDBJ databases">
        <title>Vibrio sp. nov., a new bacterium isolated from Bohai sea, China.</title>
        <authorList>
            <person name="Yuan Y."/>
        </authorList>
    </citation>
    <scope>NUCLEOTIDE SEQUENCE</scope>
    <source>
        <strain evidence="5">DBSS07</strain>
    </source>
</reference>
<dbReference type="PANTHER" id="PTHR33121">
    <property type="entry name" value="CYCLIC DI-GMP PHOSPHODIESTERASE PDEF"/>
    <property type="match status" value="1"/>
</dbReference>
<keyword evidence="2" id="KW-0732">Signal</keyword>
<dbReference type="SMART" id="SM00062">
    <property type="entry name" value="PBPb"/>
    <property type="match status" value="2"/>
</dbReference>
<dbReference type="SMART" id="SM00267">
    <property type="entry name" value="GGDEF"/>
    <property type="match status" value="1"/>
</dbReference>
<dbReference type="PROSITE" id="PS50883">
    <property type="entry name" value="EAL"/>
    <property type="match status" value="1"/>
</dbReference>
<dbReference type="InterPro" id="IPR029787">
    <property type="entry name" value="Nucleotide_cyclase"/>
</dbReference>
<proteinExistence type="predicted"/>
<feature type="domain" description="EAL" evidence="3">
    <location>
        <begin position="687"/>
        <end position="936"/>
    </location>
</feature>
<evidence type="ECO:0000259" key="3">
    <source>
        <dbReference type="PROSITE" id="PS50883"/>
    </source>
</evidence>
<evidence type="ECO:0000313" key="5">
    <source>
        <dbReference type="EMBL" id="MCW8336142.1"/>
    </source>
</evidence>
<accession>A0A9X3CHX3</accession>
<dbReference type="InterPro" id="IPR000160">
    <property type="entry name" value="GGDEF_dom"/>
</dbReference>
<dbReference type="SUPFAM" id="SSF53850">
    <property type="entry name" value="Periplasmic binding protein-like II"/>
    <property type="match status" value="2"/>
</dbReference>
<dbReference type="Pfam" id="PF00563">
    <property type="entry name" value="EAL"/>
    <property type="match status" value="1"/>
</dbReference>
<dbReference type="Gene3D" id="3.30.70.270">
    <property type="match status" value="1"/>
</dbReference>
<dbReference type="InterPro" id="IPR001633">
    <property type="entry name" value="EAL_dom"/>
</dbReference>
<dbReference type="GO" id="GO:0071111">
    <property type="term" value="F:cyclic-guanylate-specific phosphodiesterase activity"/>
    <property type="evidence" value="ECO:0007669"/>
    <property type="project" value="InterPro"/>
</dbReference>
<dbReference type="Pfam" id="PF00497">
    <property type="entry name" value="SBP_bac_3"/>
    <property type="match status" value="2"/>
</dbReference>
<dbReference type="Proteomes" id="UP001155586">
    <property type="component" value="Unassembled WGS sequence"/>
</dbReference>
<sequence length="936" mass="106927">MIRYFANRWVSVTSLVVMAMSSLVVSPVSAEDRPVHIAIETGNTLHSGILEKVGDELGIEFRYREFTDYSQVFEALDSGQIDIVPGITYTRQRAREYAFSEPVMSEQLYFTYPTQASGEPIDPASVTKVGVDLASVYGRYLRNIDVEVVPYQTLKEATHLLNSGEIDAVISNISQAKLFASENFESINTGNYLPIRPASYITRKSDQDMVELMKLIVGEVIASEQYVKLVEKDTADYIEFRKEAILNAYKRSGISVEQPLRAGIEDYYPYGYWPETGGQQTGLSVELFFAACEILQIRCENQTTQEDTWEKLIEGFKEGEYDVIAPVSITEERRSFMHFSHPFLTAPSQLMRRAKYKRGAYTNVSELVHERVGVVIGDVNHELLSNLLPMKELQLYSSWEEMTDALLAEQVDYIAVDEVYLNSLLRDSPALPVEKAGEITTHNIETATFAFRKTPELEAFEVFFSQALDLVTENINPKYIYVPDWQTLLRDNIKEKERVERGSTLVLIFLVLFLIVTAAAAVLYWRRAHIDAQTGLRNRSYLYQKYSQKLHDRRALAFVHIQNSREISHSYGHLVCDEVAKFVAKKLLKGVPKTQPSRDKQVYRFSDYEFVVACDRSPTIYDRLSTKVSELVYSFNDNPIKVKVAVGIYEGSGLSVKESLNYARVAMLKNRQEASAYRLCDDEILKEYEIETELNQLIKSGEIYQHIHYVYQPKFKDNKCVSAESLVRIALPKAGPISPYFFIRYLEKSNKMLEVGIKLIDINLSNCKALTDRGIKVAVNISAQQFSTENFSQVIHDLCAQHQLDPQDIILEMTETELAESYENMEANLFAVKEMGFRLSLDDFGVGYSSLSYLCQLPLDEVKIDRVFVTDIHSNPPNQQLVKSMVTVAQELGYTLIAEGVETEQEYQWLKDNQVEYYQGYYFSKPKPLDELLPEL</sequence>
<evidence type="ECO:0000256" key="1">
    <source>
        <dbReference type="SAM" id="Phobius"/>
    </source>
</evidence>
<dbReference type="PROSITE" id="PS50887">
    <property type="entry name" value="GGDEF"/>
    <property type="match status" value="1"/>
</dbReference>
<keyword evidence="1" id="KW-1133">Transmembrane helix</keyword>
<gene>
    <name evidence="5" type="ORF">MD483_20225</name>
</gene>
<dbReference type="InterPro" id="IPR001638">
    <property type="entry name" value="Solute-binding_3/MltF_N"/>
</dbReference>
<comment type="caution">
    <text evidence="5">The sequence shown here is derived from an EMBL/GenBank/DDBJ whole genome shotgun (WGS) entry which is preliminary data.</text>
</comment>
<name>A0A9X3CHX3_9VIBR</name>
<dbReference type="Gene3D" id="3.40.190.10">
    <property type="entry name" value="Periplasmic binding protein-like II"/>
    <property type="match status" value="4"/>
</dbReference>
<dbReference type="SMART" id="SM00052">
    <property type="entry name" value="EAL"/>
    <property type="match status" value="1"/>
</dbReference>
<dbReference type="InterPro" id="IPR043128">
    <property type="entry name" value="Rev_trsase/Diguanyl_cyclase"/>
</dbReference>